<dbReference type="EMBL" id="SEKV01000906">
    <property type="protein sequence ID" value="TFY52880.1"/>
    <property type="molecule type" value="Genomic_DNA"/>
</dbReference>
<name>A0A4Y9XRW7_9APHY</name>
<feature type="compositionally biased region" description="Low complexity" evidence="1">
    <location>
        <begin position="105"/>
        <end position="121"/>
    </location>
</feature>
<evidence type="ECO:0000313" key="4">
    <source>
        <dbReference type="Proteomes" id="UP000298390"/>
    </source>
</evidence>
<feature type="signal peptide" evidence="2">
    <location>
        <begin position="1"/>
        <end position="17"/>
    </location>
</feature>
<evidence type="ECO:0000313" key="3">
    <source>
        <dbReference type="EMBL" id="TFY52880.1"/>
    </source>
</evidence>
<sequence length="255" mass="25401">MRVAYLSFLAYALTVLGAPVVGFSAVAQPSGFPGSSSPFELTVPAGSAASASTSPALSNAEVLPTVAARHDHDDEDLALVGGDVDVNVGIHVKRASSTDFSEHGPVATTDPAPAPTSTDASYTDPSAPETTSTFSIVWIDGGSGASGFDFHLVNPDEVGSLVDDIVGPGDTFPLPAVDVGLNLVDVLTGTGSSAGSSTGSSGSSGEGPSVDVHARADVHAAVDSVASSGQLPSVGSDLQVLAALTELLKARLRAF</sequence>
<proteinExistence type="predicted"/>
<gene>
    <name evidence="3" type="ORF">EVJ58_g9766</name>
</gene>
<feature type="region of interest" description="Disordered" evidence="1">
    <location>
        <begin position="191"/>
        <end position="210"/>
    </location>
</feature>
<accession>A0A4Y9XRW7</accession>
<dbReference type="AlphaFoldDB" id="A0A4Y9XRW7"/>
<evidence type="ECO:0000256" key="1">
    <source>
        <dbReference type="SAM" id="MobiDB-lite"/>
    </source>
</evidence>
<reference evidence="3 4" key="1">
    <citation type="submission" date="2019-01" db="EMBL/GenBank/DDBJ databases">
        <title>Genome sequencing of the rare red list fungi Fomitopsis rosea.</title>
        <authorList>
            <person name="Buettner E."/>
            <person name="Kellner H."/>
        </authorList>
    </citation>
    <scope>NUCLEOTIDE SEQUENCE [LARGE SCALE GENOMIC DNA]</scope>
    <source>
        <strain evidence="3 4">DSM 105464</strain>
    </source>
</reference>
<organism evidence="3 4">
    <name type="scientific">Rhodofomes roseus</name>
    <dbReference type="NCBI Taxonomy" id="34475"/>
    <lineage>
        <taxon>Eukaryota</taxon>
        <taxon>Fungi</taxon>
        <taxon>Dikarya</taxon>
        <taxon>Basidiomycota</taxon>
        <taxon>Agaricomycotina</taxon>
        <taxon>Agaricomycetes</taxon>
        <taxon>Polyporales</taxon>
        <taxon>Rhodofomes</taxon>
    </lineage>
</organism>
<keyword evidence="2" id="KW-0732">Signal</keyword>
<comment type="caution">
    <text evidence="3">The sequence shown here is derived from an EMBL/GenBank/DDBJ whole genome shotgun (WGS) entry which is preliminary data.</text>
</comment>
<feature type="region of interest" description="Disordered" evidence="1">
    <location>
        <begin position="99"/>
        <end position="129"/>
    </location>
</feature>
<protein>
    <submittedName>
        <fullName evidence="3">Uncharacterized protein</fullName>
    </submittedName>
</protein>
<dbReference type="Proteomes" id="UP000298390">
    <property type="component" value="Unassembled WGS sequence"/>
</dbReference>
<feature type="chain" id="PRO_5021217508" evidence="2">
    <location>
        <begin position="18"/>
        <end position="255"/>
    </location>
</feature>
<evidence type="ECO:0000256" key="2">
    <source>
        <dbReference type="SAM" id="SignalP"/>
    </source>
</evidence>